<accession>A0A6L9LA46</accession>
<feature type="chain" id="PRO_5026696178" evidence="1">
    <location>
        <begin position="19"/>
        <end position="495"/>
    </location>
</feature>
<organism evidence="2 3">
    <name type="scientific">Spirosoma terrae</name>
    <dbReference type="NCBI Taxonomy" id="1968276"/>
    <lineage>
        <taxon>Bacteria</taxon>
        <taxon>Pseudomonadati</taxon>
        <taxon>Bacteroidota</taxon>
        <taxon>Cytophagia</taxon>
        <taxon>Cytophagales</taxon>
        <taxon>Cytophagaceae</taxon>
        <taxon>Spirosoma</taxon>
    </lineage>
</organism>
<evidence type="ECO:0000256" key="1">
    <source>
        <dbReference type="SAM" id="SignalP"/>
    </source>
</evidence>
<dbReference type="InterPro" id="IPR026950">
    <property type="entry name" value="Caps_assemb_Wzi"/>
</dbReference>
<protein>
    <submittedName>
        <fullName evidence="2">Capsule assembly Wzi family protein</fullName>
    </submittedName>
</protein>
<dbReference type="RefSeq" id="WP_163946869.1">
    <property type="nucleotide sequence ID" value="NZ_JAAFZH010000003.1"/>
</dbReference>
<name>A0A6L9LA46_9BACT</name>
<dbReference type="Pfam" id="PF14052">
    <property type="entry name" value="Caps_assemb_Wzi"/>
    <property type="match status" value="1"/>
</dbReference>
<keyword evidence="3" id="KW-1185">Reference proteome</keyword>
<comment type="caution">
    <text evidence="2">The sequence shown here is derived from an EMBL/GenBank/DDBJ whole genome shotgun (WGS) entry which is preliminary data.</text>
</comment>
<evidence type="ECO:0000313" key="2">
    <source>
        <dbReference type="EMBL" id="NDU95278.1"/>
    </source>
</evidence>
<gene>
    <name evidence="2" type="ORF">GK108_10380</name>
</gene>
<dbReference type="Proteomes" id="UP000474175">
    <property type="component" value="Unassembled WGS sequence"/>
</dbReference>
<feature type="signal peptide" evidence="1">
    <location>
        <begin position="1"/>
        <end position="18"/>
    </location>
</feature>
<dbReference type="EMBL" id="JAAFZH010000003">
    <property type="protein sequence ID" value="NDU95278.1"/>
    <property type="molecule type" value="Genomic_DNA"/>
</dbReference>
<sequence length="495" mass="55064">MKYLSLLGALIISLSTFAQINSQHQAFVEVGGLVSSAERTPFWLRANQFGTVPASAPIGTARVGINGSVLLTDTSGLYARKAPSRAYILNYSAETVGNIGKENQLLMPEYYVQLAHRQLELMVGRRREVIGLVDTTLSSGSYSWSGNALPIPKIRFGTKGFAPLGRRQWLAINAFIAHGQFDTDYILHSFLHQKSVFFRVGKPSSVVRFYIGLNHNVQWGGQSNDLPPGLAVNGKLPGEFRDFPNVLFAIRIGGKLDPRLTQFDWVNLFGNHVGSTDFGFELKLPSVNLMLYHQHSFEDASGVMMQNLPDGLTGLRIRPVNNRTSSFRIDGLLIEYLSTLNQSGPTFNQTNTTVKGGDHYFNNEQYSKGWVYHDRIIGTPFITRKQDVREVYRNTTNWAINNNRVQMAHIGLQATVLQRIKLMTKLSYSQNHGVPGEPLPGTPAQFSSLVQLALPVNWLGGSYLNASMSADIGQLYDNTIGAYISLRKTVWQYGK</sequence>
<evidence type="ECO:0000313" key="3">
    <source>
        <dbReference type="Proteomes" id="UP000474175"/>
    </source>
</evidence>
<reference evidence="2 3" key="1">
    <citation type="submission" date="2020-02" db="EMBL/GenBank/DDBJ databases">
        <title>Draft genome sequence of two Spirosoma agri KCTC 52727 and Spirosoma terrae KCTC 52035.</title>
        <authorList>
            <person name="Rojas J."/>
            <person name="Ambika Manirajan B."/>
            <person name="Suarez C."/>
            <person name="Ratering S."/>
            <person name="Schnell S."/>
        </authorList>
    </citation>
    <scope>NUCLEOTIDE SEQUENCE [LARGE SCALE GENOMIC DNA]</scope>
    <source>
        <strain evidence="2 3">KCTC 52035</strain>
    </source>
</reference>
<proteinExistence type="predicted"/>
<dbReference type="InterPro" id="IPR038636">
    <property type="entry name" value="Wzi_sf"/>
</dbReference>
<keyword evidence="1" id="KW-0732">Signal</keyword>
<dbReference type="AlphaFoldDB" id="A0A6L9LA46"/>
<dbReference type="Gene3D" id="2.40.160.130">
    <property type="entry name" value="Capsule assembly protein Wzi"/>
    <property type="match status" value="1"/>
</dbReference>